<sequence>MSWFESYEDKKKKIQQERIRREQEINQREIELRGQQQESSTQSTYRLPTSSDDSSSEDEQTFDAMSNPNEQNPPPPPTVSAEEAFLLLNKMRAEITSLRAGMEHMRSNPVAPPPPPPPPPPSNRPLSQQEIMLRNFVRSPLSAHKEINPDKPMLDYEGVHFQLWHDALDRTLMHFFMKNASFFETPTNFDGLSIDENSSITSIIRNTIESGLIGIVNGSKLTAPLELYNLLKKNCSKSDRRHKVDLINRLMALATDNSPADGHTLSKWATVVAELDQLKVTWEEISGLILQATFTPPIGIDVKTFEFSVDQQLDGKQTPVFADVSSIIQAATGKLKAKTSASGPIPMDLDRLQAIQPQPRYLAPGRRSPNHADKPPARLSVNKAALYKGKGQSETLLNRYGNTCSYCEKDGHWYSDCTDFWRDVATKKISAPPDNYKSSNSHYKPPRRSDNDRLRQVNIPNVTEGCLLDSGASAHCDDSDTDQTAEDQ</sequence>
<organism evidence="3 4">
    <name type="scientific">Puccinia graminis f. sp. tritici</name>
    <dbReference type="NCBI Taxonomy" id="56615"/>
    <lineage>
        <taxon>Eukaryota</taxon>
        <taxon>Fungi</taxon>
        <taxon>Dikarya</taxon>
        <taxon>Basidiomycota</taxon>
        <taxon>Pucciniomycotina</taxon>
        <taxon>Pucciniomycetes</taxon>
        <taxon>Pucciniales</taxon>
        <taxon>Pucciniaceae</taxon>
        <taxon>Puccinia</taxon>
    </lineage>
</organism>
<feature type="region of interest" description="Disordered" evidence="2">
    <location>
        <begin position="25"/>
        <end position="80"/>
    </location>
</feature>
<proteinExistence type="predicted"/>
<dbReference type="SUPFAM" id="SSF57756">
    <property type="entry name" value="Retrovirus zinc finger-like domains"/>
    <property type="match status" value="1"/>
</dbReference>
<evidence type="ECO:0000256" key="1">
    <source>
        <dbReference type="ARBA" id="ARBA00022664"/>
    </source>
</evidence>
<feature type="compositionally biased region" description="Polar residues" evidence="2">
    <location>
        <begin position="34"/>
        <end position="49"/>
    </location>
</feature>
<protein>
    <submittedName>
        <fullName evidence="3">Dcp1p-Dcp2p decapping enzyme complex alpha subunit</fullName>
    </submittedName>
</protein>
<gene>
    <name evidence="3" type="primary">CEG1_16</name>
    <name evidence="3" type="ORF">PGT21_032425</name>
</gene>
<feature type="region of interest" description="Disordered" evidence="2">
    <location>
        <begin position="430"/>
        <end position="488"/>
    </location>
</feature>
<keyword evidence="1" id="KW-0507">mRNA processing</keyword>
<feature type="region of interest" description="Disordered" evidence="2">
    <location>
        <begin position="1"/>
        <end position="20"/>
    </location>
</feature>
<reference evidence="3 4" key="1">
    <citation type="submission" date="2019-05" db="EMBL/GenBank/DDBJ databases">
        <title>Emergence of the Ug99 lineage of the wheat stem rust pathogen through somatic hybridization.</title>
        <authorList>
            <person name="Li F."/>
            <person name="Upadhyaya N.M."/>
            <person name="Sperschneider J."/>
            <person name="Matny O."/>
            <person name="Nguyen-Phuc H."/>
            <person name="Mago R."/>
            <person name="Raley C."/>
            <person name="Miller M.E."/>
            <person name="Silverstein K.A.T."/>
            <person name="Henningsen E."/>
            <person name="Hirsch C.D."/>
            <person name="Visser B."/>
            <person name="Pretorius Z.A."/>
            <person name="Steffenson B.J."/>
            <person name="Schwessinger B."/>
            <person name="Dodds P.N."/>
            <person name="Figueroa M."/>
        </authorList>
    </citation>
    <scope>NUCLEOTIDE SEQUENCE [LARGE SCALE GENOMIC DNA]</scope>
    <source>
        <strain evidence="3">21-0</strain>
    </source>
</reference>
<feature type="compositionally biased region" description="Acidic residues" evidence="2">
    <location>
        <begin position="479"/>
        <end position="488"/>
    </location>
</feature>
<dbReference type="EMBL" id="VSWC01000066">
    <property type="protein sequence ID" value="KAA1098276.1"/>
    <property type="molecule type" value="Genomic_DNA"/>
</dbReference>
<accession>A0A5B0PB90</accession>
<dbReference type="GO" id="GO:0003676">
    <property type="term" value="F:nucleic acid binding"/>
    <property type="evidence" value="ECO:0007669"/>
    <property type="project" value="InterPro"/>
</dbReference>
<evidence type="ECO:0000313" key="3">
    <source>
        <dbReference type="EMBL" id="KAA1098276.1"/>
    </source>
</evidence>
<comment type="caution">
    <text evidence="3">The sequence shown here is derived from an EMBL/GenBank/DDBJ whole genome shotgun (WGS) entry which is preliminary data.</text>
</comment>
<feature type="region of interest" description="Disordered" evidence="2">
    <location>
        <begin position="104"/>
        <end position="126"/>
    </location>
</feature>
<evidence type="ECO:0000256" key="2">
    <source>
        <dbReference type="SAM" id="MobiDB-lite"/>
    </source>
</evidence>
<feature type="compositionally biased region" description="Pro residues" evidence="2">
    <location>
        <begin position="110"/>
        <end position="123"/>
    </location>
</feature>
<dbReference type="InterPro" id="IPR036875">
    <property type="entry name" value="Znf_CCHC_sf"/>
</dbReference>
<dbReference type="Proteomes" id="UP000324748">
    <property type="component" value="Unassembled WGS sequence"/>
</dbReference>
<dbReference type="OrthoDB" id="2506752at2759"/>
<dbReference type="AlphaFoldDB" id="A0A5B0PB90"/>
<evidence type="ECO:0000313" key="4">
    <source>
        <dbReference type="Proteomes" id="UP000324748"/>
    </source>
</evidence>
<feature type="compositionally biased region" description="Basic and acidic residues" evidence="2">
    <location>
        <begin position="7"/>
        <end position="20"/>
    </location>
</feature>
<keyword evidence="4" id="KW-1185">Reference proteome</keyword>
<dbReference type="GO" id="GO:0006397">
    <property type="term" value="P:mRNA processing"/>
    <property type="evidence" value="ECO:0007669"/>
    <property type="project" value="UniProtKB-KW"/>
</dbReference>
<name>A0A5B0PB90_PUCGR</name>
<dbReference type="GO" id="GO:0008270">
    <property type="term" value="F:zinc ion binding"/>
    <property type="evidence" value="ECO:0007669"/>
    <property type="project" value="InterPro"/>
</dbReference>